<gene>
    <name evidence="1" type="ORF">O6H91_23G007800</name>
</gene>
<accession>A0ACC2A828</accession>
<evidence type="ECO:0000313" key="1">
    <source>
        <dbReference type="EMBL" id="KAJ7513631.1"/>
    </source>
</evidence>
<reference evidence="2" key="1">
    <citation type="journal article" date="2024" name="Proc. Natl. Acad. Sci. U.S.A.">
        <title>Extraordinary preservation of gene collinearity over three hundred million years revealed in homosporous lycophytes.</title>
        <authorList>
            <person name="Li C."/>
            <person name="Wickell D."/>
            <person name="Kuo L.Y."/>
            <person name="Chen X."/>
            <person name="Nie B."/>
            <person name="Liao X."/>
            <person name="Peng D."/>
            <person name="Ji J."/>
            <person name="Jenkins J."/>
            <person name="Williams M."/>
            <person name="Shu S."/>
            <person name="Plott C."/>
            <person name="Barry K."/>
            <person name="Rajasekar S."/>
            <person name="Grimwood J."/>
            <person name="Han X."/>
            <person name="Sun S."/>
            <person name="Hou Z."/>
            <person name="He W."/>
            <person name="Dai G."/>
            <person name="Sun C."/>
            <person name="Schmutz J."/>
            <person name="Leebens-Mack J.H."/>
            <person name="Li F.W."/>
            <person name="Wang L."/>
        </authorList>
    </citation>
    <scope>NUCLEOTIDE SEQUENCE [LARGE SCALE GENOMIC DNA]</scope>
    <source>
        <strain evidence="2">cv. PW_Plant_1</strain>
    </source>
</reference>
<dbReference type="Proteomes" id="UP001162992">
    <property type="component" value="Chromosome 23"/>
</dbReference>
<evidence type="ECO:0000313" key="2">
    <source>
        <dbReference type="Proteomes" id="UP001162992"/>
    </source>
</evidence>
<dbReference type="EMBL" id="CM055114">
    <property type="protein sequence ID" value="KAJ7513631.1"/>
    <property type="molecule type" value="Genomic_DNA"/>
</dbReference>
<comment type="caution">
    <text evidence="1">The sequence shown here is derived from an EMBL/GenBank/DDBJ whole genome shotgun (WGS) entry which is preliminary data.</text>
</comment>
<keyword evidence="2" id="KW-1185">Reference proteome</keyword>
<name>A0ACC2A828_DIPCM</name>
<protein>
    <submittedName>
        <fullName evidence="1">Uncharacterized protein</fullName>
    </submittedName>
</protein>
<proteinExistence type="predicted"/>
<sequence length="514" mass="58569">MVAYRRTQQHHVPFAFACLVVALLPLLSPRFFSPTPWETSLFSEWEPPKIRHSQLLNSLEHNHVDEPGDVWSPLEIGAWKPCTEVDRSQSLPPENTVGYLQVFLEGGLNQQRMGICDAVAVAKIMNATLLLPYFGVNRVWQDTSSFEEIFDVDYFINALKGIVKVVTELPEEYSWSTREYYGTGIRVTRIKDAPVHASPSWYLSSVLPILQSYGIVAIAPFSHRLGFENIPLEIQRLRCMVNFHALHFVPAIKYVGDAIIQRLRQSEPEQIFNSSFERHQEKLHASYNSKFLALHLRFDKDMAAHSGCDFGGGKVELLAMSKYRRVVWAGRGINSHLSMEKLRELGKCPLTPEEVGLTLAALGYNNRTKIYLASFTVYGGEARMSIFHHLFPFVTNKTRIAREEELQPFNGKASMLAAIDYYVCLHSDVFLSASPGNMHNALLGHRAFENRGNTIRPDMVLLSRLFANESMQWPEFKSRVLQGHQNRRGQVRLRQSKQSIYTYPAPDCMCKSES</sequence>
<organism evidence="1 2">
    <name type="scientific">Diphasiastrum complanatum</name>
    <name type="common">Issler's clubmoss</name>
    <name type="synonym">Lycopodium complanatum</name>
    <dbReference type="NCBI Taxonomy" id="34168"/>
    <lineage>
        <taxon>Eukaryota</taxon>
        <taxon>Viridiplantae</taxon>
        <taxon>Streptophyta</taxon>
        <taxon>Embryophyta</taxon>
        <taxon>Tracheophyta</taxon>
        <taxon>Lycopodiopsida</taxon>
        <taxon>Lycopodiales</taxon>
        <taxon>Lycopodiaceae</taxon>
        <taxon>Lycopodioideae</taxon>
        <taxon>Diphasiastrum</taxon>
    </lineage>
</organism>